<dbReference type="Pfam" id="PF05368">
    <property type="entry name" value="NmrA"/>
    <property type="match status" value="1"/>
</dbReference>
<protein>
    <submittedName>
        <fullName evidence="4">Putative Isoflavone reductase like protein P3</fullName>
    </submittedName>
</protein>
<dbReference type="HOGENOM" id="CLU_1343371_0_0_1"/>
<evidence type="ECO:0000256" key="2">
    <source>
        <dbReference type="ARBA" id="ARBA00023002"/>
    </source>
</evidence>
<dbReference type="SUPFAM" id="SSF51735">
    <property type="entry name" value="NAD(P)-binding Rossmann-fold domains"/>
    <property type="match status" value="1"/>
</dbReference>
<dbReference type="Gene3D" id="3.40.50.720">
    <property type="entry name" value="NAD(P)-binding Rossmann-like Domain"/>
    <property type="match status" value="1"/>
</dbReference>
<proteinExistence type="predicted"/>
<name>H0EV72_GLAL7</name>
<dbReference type="InterPro" id="IPR036291">
    <property type="entry name" value="NAD(P)-bd_dom_sf"/>
</dbReference>
<dbReference type="InParanoid" id="H0EV72"/>
<dbReference type="Proteomes" id="UP000005446">
    <property type="component" value="Unassembled WGS sequence"/>
</dbReference>
<keyword evidence="1" id="KW-0521">NADP</keyword>
<dbReference type="EMBL" id="AGUE01000187">
    <property type="protein sequence ID" value="EHK97578.1"/>
    <property type="molecule type" value="Genomic_DNA"/>
</dbReference>
<dbReference type="InterPro" id="IPR051609">
    <property type="entry name" value="NmrA/Isoflavone_reductase-like"/>
</dbReference>
<dbReference type="OrthoDB" id="419598at2759"/>
<keyword evidence="5" id="KW-1185">Reference proteome</keyword>
<organism evidence="4 5">
    <name type="scientific">Glarea lozoyensis (strain ATCC 74030 / MF5533)</name>
    <dbReference type="NCBI Taxonomy" id="1104152"/>
    <lineage>
        <taxon>Eukaryota</taxon>
        <taxon>Fungi</taxon>
        <taxon>Dikarya</taxon>
        <taxon>Ascomycota</taxon>
        <taxon>Pezizomycotina</taxon>
        <taxon>Leotiomycetes</taxon>
        <taxon>Helotiales</taxon>
        <taxon>Helotiaceae</taxon>
        <taxon>Glarea</taxon>
    </lineage>
</organism>
<evidence type="ECO:0000259" key="3">
    <source>
        <dbReference type="Pfam" id="PF05368"/>
    </source>
</evidence>
<evidence type="ECO:0000313" key="5">
    <source>
        <dbReference type="Proteomes" id="UP000005446"/>
    </source>
</evidence>
<gene>
    <name evidence="4" type="ORF">M7I_6666</name>
</gene>
<dbReference type="InterPro" id="IPR008030">
    <property type="entry name" value="NmrA-like"/>
</dbReference>
<dbReference type="PANTHER" id="PTHR47706">
    <property type="entry name" value="NMRA-LIKE FAMILY PROTEIN"/>
    <property type="match status" value="1"/>
</dbReference>
<feature type="domain" description="NmrA-like" evidence="3">
    <location>
        <begin position="8"/>
        <end position="118"/>
    </location>
</feature>
<evidence type="ECO:0000313" key="4">
    <source>
        <dbReference type="EMBL" id="EHK97578.1"/>
    </source>
</evidence>
<evidence type="ECO:0000256" key="1">
    <source>
        <dbReference type="ARBA" id="ARBA00022857"/>
    </source>
</evidence>
<dbReference type="AlphaFoldDB" id="H0EV72"/>
<accession>H0EV72</accession>
<dbReference type="PANTHER" id="PTHR47706:SF1">
    <property type="entry name" value="CIPA-LIKE, PUTATIVE (AFU_ORTHOLOGUE AFUA_1G12460)-RELATED"/>
    <property type="match status" value="1"/>
</dbReference>
<reference evidence="4 5" key="1">
    <citation type="journal article" date="2012" name="Eukaryot. Cell">
        <title>Genome sequence of the fungus Glarea lozoyensis: the first genome sequence of a species from the Helotiaceae family.</title>
        <authorList>
            <person name="Youssar L."/>
            <person name="Gruening B.A."/>
            <person name="Erxleben A."/>
            <person name="Guenther S."/>
            <person name="Huettel W."/>
        </authorList>
    </citation>
    <scope>NUCLEOTIDE SEQUENCE [LARGE SCALE GENOMIC DNA]</scope>
    <source>
        <strain evidence="5">ATCC 74030 / MF5533</strain>
    </source>
</reference>
<sequence length="204" mass="21765">MAGSTPFVAVAGATGHLGSLIVLNLCKKDVAVKALIRPGTSGSRTQHLREAGCQITEVDMTDVPTLTEALTGATTVVSALQGLKGVIIDAQGALLEAAMAAKVRRFIPSDFSLDFTKTTPGTNRNLDLRREFHAKLDASGIEWTNQKMDVTTVPDVAAYTAAVAADPHPKPKFLRIAGDVFTAKEMAVVMTKLRGKQFTTQWEV</sequence>
<dbReference type="GO" id="GO:0016491">
    <property type="term" value="F:oxidoreductase activity"/>
    <property type="evidence" value="ECO:0007669"/>
    <property type="project" value="UniProtKB-KW"/>
</dbReference>
<keyword evidence="2" id="KW-0560">Oxidoreductase</keyword>
<comment type="caution">
    <text evidence="4">The sequence shown here is derived from an EMBL/GenBank/DDBJ whole genome shotgun (WGS) entry which is preliminary data.</text>
</comment>